<dbReference type="OrthoDB" id="5452435at2"/>
<name>A0A1L3GDR2_SYNAC</name>
<organism evidence="2 3">
    <name type="scientific">Syntrophotalea acetylenica</name>
    <name type="common">Pelobacter acetylenicus</name>
    <dbReference type="NCBI Taxonomy" id="29542"/>
    <lineage>
        <taxon>Bacteria</taxon>
        <taxon>Pseudomonadati</taxon>
        <taxon>Thermodesulfobacteriota</taxon>
        <taxon>Desulfuromonadia</taxon>
        <taxon>Desulfuromonadales</taxon>
        <taxon>Syntrophotaleaceae</taxon>
        <taxon>Syntrophotalea</taxon>
    </lineage>
</organism>
<dbReference type="Proteomes" id="UP000182264">
    <property type="component" value="Chromosome"/>
</dbReference>
<dbReference type="KEGG" id="pace:A6070_11515"/>
<evidence type="ECO:0000256" key="1">
    <source>
        <dbReference type="SAM" id="Coils"/>
    </source>
</evidence>
<evidence type="ECO:0000313" key="3">
    <source>
        <dbReference type="Proteomes" id="UP000182264"/>
    </source>
</evidence>
<gene>
    <name evidence="2" type="ORF">A7E75_02890</name>
</gene>
<dbReference type="AlphaFoldDB" id="A0A1L3GDR2"/>
<feature type="coiled-coil region" evidence="1">
    <location>
        <begin position="131"/>
        <end position="170"/>
    </location>
</feature>
<evidence type="ECO:0000313" key="2">
    <source>
        <dbReference type="EMBL" id="APG24092.1"/>
    </source>
</evidence>
<accession>A0A1L3GDR2</accession>
<proteinExistence type="predicted"/>
<dbReference type="EMBL" id="CP015518">
    <property type="protein sequence ID" value="APG24092.1"/>
    <property type="molecule type" value="Genomic_DNA"/>
</dbReference>
<sequence>MFQRVQQLIQVAAQHDKIELGTLHNAVIQCMQEYRDASTAANKRNWDAAKSGLQECLDRLWPVYFPSEEASVDPERFDQQKAARDYLLNKGYKVSAGKFSTDWNNGKVRVQRDGSVRRADLLEYATTLDLDRKKIANMEHLERRKAELEVQKLEQQVKKSDLENRKEDARWVRKEDAEIQTATLVGLLQDSLNHHLSQHQAQLLHACGGDHGRVAEFAQALEDVVAGAFNELANGRQFDVDIEEDEE</sequence>
<keyword evidence="1" id="KW-0175">Coiled coil</keyword>
<keyword evidence="3" id="KW-1185">Reference proteome</keyword>
<protein>
    <submittedName>
        <fullName evidence="2">Uncharacterized protein</fullName>
    </submittedName>
</protein>
<dbReference type="RefSeq" id="WP_072285909.1">
    <property type="nucleotide sequence ID" value="NZ_CP015455.1"/>
</dbReference>
<reference evidence="2 3" key="1">
    <citation type="journal article" date="2017" name="Genome Announc.">
        <title>Complete Genome Sequences of Two Acetylene-Fermenting Pelobacter acetylenicus Strains.</title>
        <authorList>
            <person name="Sutton J.M."/>
            <person name="Baesman S.M."/>
            <person name="Fierst J.L."/>
            <person name="Poret-Peterson A.T."/>
            <person name="Oremland R.S."/>
            <person name="Dunlap D.S."/>
            <person name="Akob D.M."/>
        </authorList>
    </citation>
    <scope>NUCLEOTIDE SEQUENCE [LARGE SCALE GENOMIC DNA]</scope>
    <source>
        <strain evidence="2 3">DSM 3247</strain>
    </source>
</reference>
<dbReference type="STRING" id="29542.A6070_11515"/>